<name>A0A841JSJ2_9BACT</name>
<feature type="transmembrane region" description="Helical" evidence="1">
    <location>
        <begin position="50"/>
        <end position="72"/>
    </location>
</feature>
<feature type="transmembrane region" description="Helical" evidence="1">
    <location>
        <begin position="151"/>
        <end position="169"/>
    </location>
</feature>
<accession>A0A841JSJ2</accession>
<organism evidence="2 3">
    <name type="scientific">Silvibacterium bohemicum</name>
    <dbReference type="NCBI Taxonomy" id="1577686"/>
    <lineage>
        <taxon>Bacteria</taxon>
        <taxon>Pseudomonadati</taxon>
        <taxon>Acidobacteriota</taxon>
        <taxon>Terriglobia</taxon>
        <taxon>Terriglobales</taxon>
        <taxon>Acidobacteriaceae</taxon>
        <taxon>Silvibacterium</taxon>
    </lineage>
</organism>
<sequence length="240" mass="26623">MATSTIRLRRLRGEDVFFLSMVALILATVVIGFGQSYFLPGMFLAKLPNALVHVHGALFVSWILLLVVQTVLVSVNRVQWHMQLGILGLVLAPLMVIIGTWTILDSIHRRGVPRVPQGEMLAGDLLELAFFSVFVAWGLLKRGDRVAHKRLMLFSTIAILGPAINRWPFAFMASAPAQGALFLAFPALIVGYDLISVKRLHRSTLWGSLLIILMVAAMLLVPSLAVWQQFTVWVQGTSWL</sequence>
<comment type="caution">
    <text evidence="2">The sequence shown here is derived from an EMBL/GenBank/DDBJ whole genome shotgun (WGS) entry which is preliminary data.</text>
</comment>
<feature type="transmembrane region" description="Helical" evidence="1">
    <location>
        <begin position="16"/>
        <end position="38"/>
    </location>
</feature>
<dbReference type="EMBL" id="JACHEK010000004">
    <property type="protein sequence ID" value="MBB6144373.1"/>
    <property type="molecule type" value="Genomic_DNA"/>
</dbReference>
<keyword evidence="1" id="KW-0472">Membrane</keyword>
<feature type="transmembrane region" description="Helical" evidence="1">
    <location>
        <begin position="84"/>
        <end position="104"/>
    </location>
</feature>
<gene>
    <name evidence="2" type="ORF">HNQ77_002325</name>
</gene>
<dbReference type="Proteomes" id="UP000538666">
    <property type="component" value="Unassembled WGS sequence"/>
</dbReference>
<proteinExistence type="predicted"/>
<feature type="transmembrane region" description="Helical" evidence="1">
    <location>
        <begin position="175"/>
        <end position="195"/>
    </location>
</feature>
<dbReference type="OrthoDB" id="115703at2"/>
<keyword evidence="1" id="KW-0812">Transmembrane</keyword>
<dbReference type="RefSeq" id="WP_050058996.1">
    <property type="nucleotide sequence ID" value="NZ_JACHEK010000004.1"/>
</dbReference>
<dbReference type="AlphaFoldDB" id="A0A841JSJ2"/>
<evidence type="ECO:0000256" key="1">
    <source>
        <dbReference type="SAM" id="Phobius"/>
    </source>
</evidence>
<reference evidence="2 3" key="1">
    <citation type="submission" date="2020-08" db="EMBL/GenBank/DDBJ databases">
        <title>Genomic Encyclopedia of Type Strains, Phase IV (KMG-IV): sequencing the most valuable type-strain genomes for metagenomic binning, comparative biology and taxonomic classification.</title>
        <authorList>
            <person name="Goeker M."/>
        </authorList>
    </citation>
    <scope>NUCLEOTIDE SEQUENCE [LARGE SCALE GENOMIC DNA]</scope>
    <source>
        <strain evidence="2 3">DSM 103733</strain>
    </source>
</reference>
<keyword evidence="3" id="KW-1185">Reference proteome</keyword>
<evidence type="ECO:0000313" key="2">
    <source>
        <dbReference type="EMBL" id="MBB6144373.1"/>
    </source>
</evidence>
<feature type="transmembrane region" description="Helical" evidence="1">
    <location>
        <begin position="207"/>
        <end position="230"/>
    </location>
</feature>
<keyword evidence="1" id="KW-1133">Transmembrane helix</keyword>
<feature type="transmembrane region" description="Helical" evidence="1">
    <location>
        <begin position="120"/>
        <end position="139"/>
    </location>
</feature>
<evidence type="ECO:0000313" key="3">
    <source>
        <dbReference type="Proteomes" id="UP000538666"/>
    </source>
</evidence>
<protein>
    <submittedName>
        <fullName evidence="2">Uncharacterized protein</fullName>
    </submittedName>
</protein>